<comment type="caution">
    <text evidence="1">The sequence shown here is derived from an EMBL/GenBank/DDBJ whole genome shotgun (WGS) entry which is preliminary data.</text>
</comment>
<evidence type="ECO:0000313" key="2">
    <source>
        <dbReference type="Proteomes" id="UP000679690"/>
    </source>
</evidence>
<evidence type="ECO:0000313" key="1">
    <source>
        <dbReference type="EMBL" id="MBO3741741.1"/>
    </source>
</evidence>
<organism evidence="1 2">
    <name type="scientific">Actinoplanes flavus</name>
    <dbReference type="NCBI Taxonomy" id="2820290"/>
    <lineage>
        <taxon>Bacteria</taxon>
        <taxon>Bacillati</taxon>
        <taxon>Actinomycetota</taxon>
        <taxon>Actinomycetes</taxon>
        <taxon>Micromonosporales</taxon>
        <taxon>Micromonosporaceae</taxon>
        <taxon>Actinoplanes</taxon>
    </lineage>
</organism>
<name>A0ABS3UT59_9ACTN</name>
<gene>
    <name evidence="1" type="ORF">J5X75_29955</name>
</gene>
<reference evidence="1 2" key="1">
    <citation type="submission" date="2021-03" db="EMBL/GenBank/DDBJ databases">
        <title>Actinoplanes flavus sp. nov., a novel actinomycete isolated from Coconut Palm rhizosphere soil.</title>
        <authorList>
            <person name="Luo X."/>
        </authorList>
    </citation>
    <scope>NUCLEOTIDE SEQUENCE [LARGE SCALE GENOMIC DNA]</scope>
    <source>
        <strain evidence="1 2">NEAU-H7</strain>
    </source>
</reference>
<sequence>MHDYLQQMELLAVDVVAAAQDEGRQTYGDDSAGATPLQRSVNELVRVLRHHHFEGGGCVEPNRPVLHLGGAALFAPVKRRADRTGLLDNWAPGRDLHPVQPRRGQIRAVVRGRVGPIILSPSHASTRGLGGC</sequence>
<keyword evidence="2" id="KW-1185">Reference proteome</keyword>
<dbReference type="Proteomes" id="UP000679690">
    <property type="component" value="Unassembled WGS sequence"/>
</dbReference>
<dbReference type="RefSeq" id="WP_208470887.1">
    <property type="nucleotide sequence ID" value="NZ_JAGFNS010000023.1"/>
</dbReference>
<proteinExistence type="predicted"/>
<accession>A0ABS3UT59</accession>
<protein>
    <submittedName>
        <fullName evidence="1">Uncharacterized protein</fullName>
    </submittedName>
</protein>
<dbReference type="EMBL" id="JAGFNS010000023">
    <property type="protein sequence ID" value="MBO3741741.1"/>
    <property type="molecule type" value="Genomic_DNA"/>
</dbReference>